<comment type="induction">
    <text evidence="9">By heat shock.</text>
</comment>
<dbReference type="InterPro" id="IPR046336">
    <property type="entry name" value="Lon_prtase_N_sf"/>
</dbReference>
<comment type="caution">
    <text evidence="17">The sequence shown here is derived from an EMBL/GenBank/DDBJ whole genome shotgun (WGS) entry which is preliminary data.</text>
</comment>
<keyword evidence="7 9" id="KW-0067">ATP-binding</keyword>
<evidence type="ECO:0000256" key="6">
    <source>
        <dbReference type="ARBA" id="ARBA00022825"/>
    </source>
</evidence>
<dbReference type="NCBIfam" id="TIGR00763">
    <property type="entry name" value="lon"/>
    <property type="match status" value="1"/>
</dbReference>
<dbReference type="CDD" id="cd19500">
    <property type="entry name" value="RecA-like_Lon"/>
    <property type="match status" value="1"/>
</dbReference>
<dbReference type="GO" id="GO:0006515">
    <property type="term" value="P:protein quality control for misfolded or incompletely synthesized proteins"/>
    <property type="evidence" value="ECO:0007669"/>
    <property type="project" value="UniProtKB-UniRule"/>
</dbReference>
<accession>A0A2W5SVT5</accession>
<dbReference type="SMART" id="SM00464">
    <property type="entry name" value="LON"/>
    <property type="match status" value="1"/>
</dbReference>
<dbReference type="Gene3D" id="1.20.58.1480">
    <property type="match status" value="1"/>
</dbReference>
<dbReference type="PANTHER" id="PTHR10046">
    <property type="entry name" value="ATP DEPENDENT LON PROTEASE FAMILY MEMBER"/>
    <property type="match status" value="1"/>
</dbReference>
<dbReference type="Pfam" id="PF05362">
    <property type="entry name" value="Lon_C"/>
    <property type="match status" value="1"/>
</dbReference>
<dbReference type="SUPFAM" id="SSF52540">
    <property type="entry name" value="P-loop containing nucleoside triphosphate hydrolases"/>
    <property type="match status" value="1"/>
</dbReference>
<protein>
    <recommendedName>
        <fullName evidence="9 10">Lon protease</fullName>
        <ecNumber evidence="9 10">3.4.21.53</ecNumber>
    </recommendedName>
    <alternativeName>
        <fullName evidence="9">ATP-dependent protease La</fullName>
    </alternativeName>
</protein>
<dbReference type="InterPro" id="IPR014721">
    <property type="entry name" value="Ribsml_uS5_D2-typ_fold_subgr"/>
</dbReference>
<dbReference type="SUPFAM" id="SSF88697">
    <property type="entry name" value="PUA domain-like"/>
    <property type="match status" value="1"/>
</dbReference>
<evidence type="ECO:0000256" key="1">
    <source>
        <dbReference type="ARBA" id="ARBA00004496"/>
    </source>
</evidence>
<dbReference type="InterPro" id="IPR008268">
    <property type="entry name" value="Peptidase_S16_AS"/>
</dbReference>
<comment type="function">
    <text evidence="9">ATP-dependent serine protease that mediates the selective degradation of mutant and abnormal proteins as well as certain short-lived regulatory proteins. Required for cellular homeostasis and for survival from DNA damage and developmental changes induced by stress. Degrades polypeptides processively to yield small peptide fragments that are 5 to 10 amino acids long. Binds to DNA in a double-stranded, site-specific manner.</text>
</comment>
<feature type="domain" description="Lon proteolytic" evidence="15">
    <location>
        <begin position="615"/>
        <end position="797"/>
    </location>
</feature>
<dbReference type="InterPro" id="IPR027417">
    <property type="entry name" value="P-loop_NTPase"/>
</dbReference>
<evidence type="ECO:0000313" key="17">
    <source>
        <dbReference type="EMBL" id="PZR07050.1"/>
    </source>
</evidence>
<dbReference type="Pfam" id="PF22667">
    <property type="entry name" value="Lon_lid"/>
    <property type="match status" value="1"/>
</dbReference>
<dbReference type="PROSITE" id="PS51787">
    <property type="entry name" value="LON_N"/>
    <property type="match status" value="1"/>
</dbReference>
<evidence type="ECO:0000256" key="2">
    <source>
        <dbReference type="ARBA" id="ARBA00022490"/>
    </source>
</evidence>
<sequence>MSDDKKKAVGAQALPATMTPPGAINKDDIPSVLPILPLRNSVFFPGGVLPLAVGRQKTIALIKDAVRDDQVIGVVTQRKAEEEDPGAADLYNMGTVARIVKLLKMGEDNYSLVVQGLARFRVMELVQESPYLKARIEPVEDKTAADNVEIEALTINLKKLAREVIEMMPELPAAATELVESITHPGHLADLIAANVDVPIEEKQAVLETVDLKARMKLVLEVLNRKREILKLSSKIDSAVKGEMSKTQREYYLRQQLKAIKEELGEIGEDEEELDELGERIKKANLPPEVEKVANKELNRLKTIPAASSEYTVARTYLDWIADLPWNKITEDNLDIENARKQLDADHYGIQTVKKRVLEYLAVRKLKNDMRGPILCLSGPPGVGKTSLGQSIARAIGRKFVRLALGGVRDEAEIRGHRRTYVGALPGRFIQQMKKAGSRNPIMLLDEIDKLGADFRGDPSAALLEVLDPEQNNSFSDHYLDVPFDLSKVMFIATANRLDTIPAPLRDRMEIIEMSSYTFIEKEHIARNHLIPKQLKEHGITAEHFELTTPGLEKVITAYAIEPGVRNLERRIAELCRSVAVSVASGKPEKQVIDAPRVEELLGPKRMELNVAERTSQTGVSVGLTYTQLGFGDILFIEATKMPGKGTLTITGQLGDVMKESVTTAFSWLRANAERMGLPPTAFEKTDIHIHFPDGATPKDGPSAGLAIATALTSLFTGIPVRSDTAMTGEITLRGIAGMIGGVREKVLGAHRAGIKRVLMPEKNKKDLVDVPESVRTQLEFTFAKHVDDALTFALERSPFVAGAPTGEEAKAEIRA</sequence>
<dbReference type="InterPro" id="IPR027065">
    <property type="entry name" value="Lon_Prtase"/>
</dbReference>
<reference evidence="17 18" key="1">
    <citation type="submission" date="2017-08" db="EMBL/GenBank/DDBJ databases">
        <title>Infants hospitalized years apart are colonized by the same room-sourced microbial strains.</title>
        <authorList>
            <person name="Brooks B."/>
            <person name="Olm M.R."/>
            <person name="Firek B.A."/>
            <person name="Baker R."/>
            <person name="Thomas B.C."/>
            <person name="Morowitz M.J."/>
            <person name="Banfield J.F."/>
        </authorList>
    </citation>
    <scope>NUCLEOTIDE SEQUENCE [LARGE SCALE GENOMIC DNA]</scope>
    <source>
        <strain evidence="17">S2_003_000_R2_14</strain>
    </source>
</reference>
<dbReference type="HAMAP" id="MF_01973">
    <property type="entry name" value="lon_bact"/>
    <property type="match status" value="1"/>
</dbReference>
<feature type="active site" evidence="9 11">
    <location>
        <position position="746"/>
    </location>
</feature>
<dbReference type="Gene3D" id="1.20.5.5270">
    <property type="match status" value="1"/>
</dbReference>
<dbReference type="GO" id="GO:0004176">
    <property type="term" value="F:ATP-dependent peptidase activity"/>
    <property type="evidence" value="ECO:0007669"/>
    <property type="project" value="UniProtKB-UniRule"/>
</dbReference>
<evidence type="ECO:0000256" key="14">
    <source>
        <dbReference type="RuleBase" id="RU000591"/>
    </source>
</evidence>
<evidence type="ECO:0000256" key="12">
    <source>
        <dbReference type="PIRSR" id="PIRSR001174-2"/>
    </source>
</evidence>
<evidence type="ECO:0000256" key="4">
    <source>
        <dbReference type="ARBA" id="ARBA00022741"/>
    </source>
</evidence>
<comment type="subcellular location">
    <subcellularLocation>
        <location evidence="1 9 10">Cytoplasm</location>
    </subcellularLocation>
</comment>
<dbReference type="GO" id="GO:0034605">
    <property type="term" value="P:cellular response to heat"/>
    <property type="evidence" value="ECO:0007669"/>
    <property type="project" value="UniProtKB-UniRule"/>
</dbReference>
<dbReference type="FunFam" id="1.20.5.5270:FF:000002">
    <property type="entry name" value="Lon protease homolog"/>
    <property type="match status" value="1"/>
</dbReference>
<dbReference type="EC" id="3.4.21.53" evidence="9 10"/>
<dbReference type="Pfam" id="PF00004">
    <property type="entry name" value="AAA"/>
    <property type="match status" value="1"/>
</dbReference>
<dbReference type="FunFam" id="3.40.50.300:FF:000382">
    <property type="entry name" value="Lon protease homolog 2, peroxisomal"/>
    <property type="match status" value="1"/>
</dbReference>
<feature type="binding site" evidence="9 12">
    <location>
        <begin position="379"/>
        <end position="386"/>
    </location>
    <ligand>
        <name>ATP</name>
        <dbReference type="ChEBI" id="CHEBI:30616"/>
    </ligand>
</feature>
<evidence type="ECO:0000256" key="9">
    <source>
        <dbReference type="HAMAP-Rule" id="MF_01973"/>
    </source>
</evidence>
<keyword evidence="8 9" id="KW-0346">Stress response</keyword>
<gene>
    <name evidence="9 17" type="primary">lon</name>
    <name evidence="17" type="ORF">DI536_28755</name>
</gene>
<dbReference type="Gene3D" id="1.10.8.60">
    <property type="match status" value="1"/>
</dbReference>
<dbReference type="InterPro" id="IPR003959">
    <property type="entry name" value="ATPase_AAA_core"/>
</dbReference>
<dbReference type="PIRSF" id="PIRSF001174">
    <property type="entry name" value="Lon_proteas"/>
    <property type="match status" value="1"/>
</dbReference>
<dbReference type="PRINTS" id="PR00830">
    <property type="entry name" value="ENDOLAPTASE"/>
</dbReference>
<evidence type="ECO:0000256" key="13">
    <source>
        <dbReference type="PROSITE-ProRule" id="PRU01122"/>
    </source>
</evidence>
<comment type="similarity">
    <text evidence="9 10 13 14">Belongs to the peptidase S16 family.</text>
</comment>
<dbReference type="EMBL" id="QFQP01000034">
    <property type="protein sequence ID" value="PZR07050.1"/>
    <property type="molecule type" value="Genomic_DNA"/>
</dbReference>
<keyword evidence="3 9" id="KW-0645">Protease</keyword>
<dbReference type="Gene3D" id="3.40.50.300">
    <property type="entry name" value="P-loop containing nucleotide triphosphate hydrolases"/>
    <property type="match status" value="1"/>
</dbReference>
<evidence type="ECO:0000256" key="3">
    <source>
        <dbReference type="ARBA" id="ARBA00022670"/>
    </source>
</evidence>
<comment type="catalytic activity">
    <reaction evidence="9 10 13">
        <text>Hydrolysis of proteins in presence of ATP.</text>
        <dbReference type="EC" id="3.4.21.53"/>
    </reaction>
</comment>
<dbReference type="Pfam" id="PF02190">
    <property type="entry name" value="LON_substr_bdg"/>
    <property type="match status" value="1"/>
</dbReference>
<feature type="domain" description="Lon N-terminal" evidence="16">
    <location>
        <begin position="33"/>
        <end position="227"/>
    </location>
</feature>
<dbReference type="GO" id="GO:0005737">
    <property type="term" value="C:cytoplasm"/>
    <property type="evidence" value="ECO:0007669"/>
    <property type="project" value="UniProtKB-SubCell"/>
</dbReference>
<evidence type="ECO:0000259" key="16">
    <source>
        <dbReference type="PROSITE" id="PS51787"/>
    </source>
</evidence>
<keyword evidence="5 9" id="KW-0378">Hydrolase</keyword>
<organism evidence="17 18">
    <name type="scientific">Archangium gephyra</name>
    <dbReference type="NCBI Taxonomy" id="48"/>
    <lineage>
        <taxon>Bacteria</taxon>
        <taxon>Pseudomonadati</taxon>
        <taxon>Myxococcota</taxon>
        <taxon>Myxococcia</taxon>
        <taxon>Myxococcales</taxon>
        <taxon>Cystobacterineae</taxon>
        <taxon>Archangiaceae</taxon>
        <taxon>Archangium</taxon>
    </lineage>
</organism>
<name>A0A2W5SVT5_9BACT</name>
<feature type="active site" evidence="9 11">
    <location>
        <position position="703"/>
    </location>
</feature>
<keyword evidence="2 9" id="KW-0963">Cytoplasm</keyword>
<comment type="subunit">
    <text evidence="9 10">Homohexamer. Organized in a ring with a central cavity.</text>
</comment>
<dbReference type="SUPFAM" id="SSF54211">
    <property type="entry name" value="Ribosomal protein S5 domain 2-like"/>
    <property type="match status" value="1"/>
</dbReference>
<dbReference type="PROSITE" id="PS51786">
    <property type="entry name" value="LON_PROTEOLYTIC"/>
    <property type="match status" value="1"/>
</dbReference>
<dbReference type="GO" id="GO:0043565">
    <property type="term" value="F:sequence-specific DNA binding"/>
    <property type="evidence" value="ECO:0007669"/>
    <property type="project" value="UniProtKB-UniRule"/>
</dbReference>
<dbReference type="InterPro" id="IPR027543">
    <property type="entry name" value="Lon_bac"/>
</dbReference>
<dbReference type="InterPro" id="IPR020568">
    <property type="entry name" value="Ribosomal_Su5_D2-typ_SF"/>
</dbReference>
<dbReference type="GO" id="GO:0005524">
    <property type="term" value="F:ATP binding"/>
    <property type="evidence" value="ECO:0007669"/>
    <property type="project" value="UniProtKB-UniRule"/>
</dbReference>
<dbReference type="PROSITE" id="PS01046">
    <property type="entry name" value="LON_SER"/>
    <property type="match status" value="1"/>
</dbReference>
<evidence type="ECO:0000313" key="18">
    <source>
        <dbReference type="Proteomes" id="UP000249061"/>
    </source>
</evidence>
<evidence type="ECO:0000256" key="10">
    <source>
        <dbReference type="PIRNR" id="PIRNR001174"/>
    </source>
</evidence>
<dbReference type="Gene3D" id="2.30.130.40">
    <property type="entry name" value="LON domain-like"/>
    <property type="match status" value="1"/>
</dbReference>
<keyword evidence="6 9" id="KW-0720">Serine protease</keyword>
<evidence type="ECO:0000256" key="5">
    <source>
        <dbReference type="ARBA" id="ARBA00022801"/>
    </source>
</evidence>
<dbReference type="SMART" id="SM00382">
    <property type="entry name" value="AAA"/>
    <property type="match status" value="1"/>
</dbReference>
<evidence type="ECO:0000256" key="7">
    <source>
        <dbReference type="ARBA" id="ARBA00022840"/>
    </source>
</evidence>
<keyword evidence="4 9" id="KW-0547">Nucleotide-binding</keyword>
<proteinExistence type="evidence at transcript level"/>
<dbReference type="InterPro" id="IPR003593">
    <property type="entry name" value="AAA+_ATPase"/>
</dbReference>
<dbReference type="InterPro" id="IPR008269">
    <property type="entry name" value="Lon_proteolytic"/>
</dbReference>
<dbReference type="InterPro" id="IPR004815">
    <property type="entry name" value="Lon_bac/euk-typ"/>
</dbReference>
<dbReference type="GO" id="GO:0016887">
    <property type="term" value="F:ATP hydrolysis activity"/>
    <property type="evidence" value="ECO:0007669"/>
    <property type="project" value="UniProtKB-UniRule"/>
</dbReference>
<dbReference type="AlphaFoldDB" id="A0A2W5SVT5"/>
<dbReference type="Proteomes" id="UP000249061">
    <property type="component" value="Unassembled WGS sequence"/>
</dbReference>
<evidence type="ECO:0000256" key="8">
    <source>
        <dbReference type="ARBA" id="ARBA00023016"/>
    </source>
</evidence>
<dbReference type="InterPro" id="IPR054594">
    <property type="entry name" value="Lon_lid"/>
</dbReference>
<dbReference type="Gene3D" id="3.30.230.10">
    <property type="match status" value="1"/>
</dbReference>
<dbReference type="GO" id="GO:0004252">
    <property type="term" value="F:serine-type endopeptidase activity"/>
    <property type="evidence" value="ECO:0007669"/>
    <property type="project" value="UniProtKB-UniRule"/>
</dbReference>
<dbReference type="InterPro" id="IPR003111">
    <property type="entry name" value="Lon_prtase_N"/>
</dbReference>
<dbReference type="InterPro" id="IPR015947">
    <property type="entry name" value="PUA-like_sf"/>
</dbReference>
<evidence type="ECO:0000259" key="15">
    <source>
        <dbReference type="PROSITE" id="PS51786"/>
    </source>
</evidence>
<evidence type="ECO:0000256" key="11">
    <source>
        <dbReference type="PIRSR" id="PIRSR001174-1"/>
    </source>
</evidence>